<reference evidence="1" key="2">
    <citation type="submission" date="2018-03" db="EMBL/GenBank/DDBJ databases">
        <title>The Triticum urartu genome reveals the dynamic nature of wheat genome evolution.</title>
        <authorList>
            <person name="Ling H."/>
            <person name="Ma B."/>
            <person name="Shi X."/>
            <person name="Liu H."/>
            <person name="Dong L."/>
            <person name="Sun H."/>
            <person name="Cao Y."/>
            <person name="Gao Q."/>
            <person name="Zheng S."/>
            <person name="Li Y."/>
            <person name="Yu Y."/>
            <person name="Du H."/>
            <person name="Qi M."/>
            <person name="Li Y."/>
            <person name="Yu H."/>
            <person name="Cui Y."/>
            <person name="Wang N."/>
            <person name="Chen C."/>
            <person name="Wu H."/>
            <person name="Zhao Y."/>
            <person name="Zhang J."/>
            <person name="Li Y."/>
            <person name="Zhou W."/>
            <person name="Zhang B."/>
            <person name="Hu W."/>
            <person name="Eijk M."/>
            <person name="Tang J."/>
            <person name="Witsenboer H."/>
            <person name="Zhao S."/>
            <person name="Li Z."/>
            <person name="Zhang A."/>
            <person name="Wang D."/>
            <person name="Liang C."/>
        </authorList>
    </citation>
    <scope>NUCLEOTIDE SEQUENCE [LARGE SCALE GENOMIC DNA]</scope>
    <source>
        <strain evidence="1">cv. G1812</strain>
    </source>
</reference>
<reference evidence="1" key="3">
    <citation type="submission" date="2022-06" db="UniProtKB">
        <authorList>
            <consortium name="EnsemblPlants"/>
        </authorList>
    </citation>
    <scope>IDENTIFICATION</scope>
</reference>
<evidence type="ECO:0000313" key="2">
    <source>
        <dbReference type="Proteomes" id="UP000015106"/>
    </source>
</evidence>
<sequence>MLWKSSCMQCSQAHPLTTSPMLQLQPKRNIRLIRSKKKAPIISPII</sequence>
<keyword evidence="2" id="KW-1185">Reference proteome</keyword>
<accession>A0A8R7QZP2</accession>
<organism evidence="1 2">
    <name type="scientific">Triticum urartu</name>
    <name type="common">Red wild einkorn</name>
    <name type="synonym">Crithodium urartu</name>
    <dbReference type="NCBI Taxonomy" id="4572"/>
    <lineage>
        <taxon>Eukaryota</taxon>
        <taxon>Viridiplantae</taxon>
        <taxon>Streptophyta</taxon>
        <taxon>Embryophyta</taxon>
        <taxon>Tracheophyta</taxon>
        <taxon>Spermatophyta</taxon>
        <taxon>Magnoliopsida</taxon>
        <taxon>Liliopsida</taxon>
        <taxon>Poales</taxon>
        <taxon>Poaceae</taxon>
        <taxon>BOP clade</taxon>
        <taxon>Pooideae</taxon>
        <taxon>Triticodae</taxon>
        <taxon>Triticeae</taxon>
        <taxon>Triticinae</taxon>
        <taxon>Triticum</taxon>
    </lineage>
</organism>
<dbReference type="Gramene" id="TuG1812G0700001138.01.T01">
    <property type="protein sequence ID" value="TuG1812G0700001138.01.T01"/>
    <property type="gene ID" value="TuG1812G0700001138.01"/>
</dbReference>
<reference evidence="2" key="1">
    <citation type="journal article" date="2013" name="Nature">
        <title>Draft genome of the wheat A-genome progenitor Triticum urartu.</title>
        <authorList>
            <person name="Ling H.Q."/>
            <person name="Zhao S."/>
            <person name="Liu D."/>
            <person name="Wang J."/>
            <person name="Sun H."/>
            <person name="Zhang C."/>
            <person name="Fan H."/>
            <person name="Li D."/>
            <person name="Dong L."/>
            <person name="Tao Y."/>
            <person name="Gao C."/>
            <person name="Wu H."/>
            <person name="Li Y."/>
            <person name="Cui Y."/>
            <person name="Guo X."/>
            <person name="Zheng S."/>
            <person name="Wang B."/>
            <person name="Yu K."/>
            <person name="Liang Q."/>
            <person name="Yang W."/>
            <person name="Lou X."/>
            <person name="Chen J."/>
            <person name="Feng M."/>
            <person name="Jian J."/>
            <person name="Zhang X."/>
            <person name="Luo G."/>
            <person name="Jiang Y."/>
            <person name="Liu J."/>
            <person name="Wang Z."/>
            <person name="Sha Y."/>
            <person name="Zhang B."/>
            <person name="Wu H."/>
            <person name="Tang D."/>
            <person name="Shen Q."/>
            <person name="Xue P."/>
            <person name="Zou S."/>
            <person name="Wang X."/>
            <person name="Liu X."/>
            <person name="Wang F."/>
            <person name="Yang Y."/>
            <person name="An X."/>
            <person name="Dong Z."/>
            <person name="Zhang K."/>
            <person name="Zhang X."/>
            <person name="Luo M.C."/>
            <person name="Dvorak J."/>
            <person name="Tong Y."/>
            <person name="Wang J."/>
            <person name="Yang H."/>
            <person name="Li Z."/>
            <person name="Wang D."/>
            <person name="Zhang A."/>
            <person name="Wang J."/>
        </authorList>
    </citation>
    <scope>NUCLEOTIDE SEQUENCE</scope>
    <source>
        <strain evidence="2">cv. G1812</strain>
    </source>
</reference>
<protein>
    <submittedName>
        <fullName evidence="1">Uncharacterized protein</fullName>
    </submittedName>
</protein>
<dbReference type="EnsemblPlants" id="TuG1812G0700001138.01.T01">
    <property type="protein sequence ID" value="TuG1812G0700001138.01.T01"/>
    <property type="gene ID" value="TuG1812G0700001138.01"/>
</dbReference>
<name>A0A8R7QZP2_TRIUA</name>
<dbReference type="Proteomes" id="UP000015106">
    <property type="component" value="Chromosome 7"/>
</dbReference>
<proteinExistence type="predicted"/>
<dbReference type="AlphaFoldDB" id="A0A8R7QZP2"/>
<evidence type="ECO:0000313" key="1">
    <source>
        <dbReference type="EnsemblPlants" id="TuG1812G0700001138.01.T01"/>
    </source>
</evidence>